<dbReference type="InterPro" id="IPR015424">
    <property type="entry name" value="PyrdxlP-dep_Trfase"/>
</dbReference>
<sequence length="437" mass="48537">MAHYVVNTKAQQEEMLKEVGLTWSDLLSTIPESVRLNRELNLPLGQSEMEVLDKMVGFQDQNTVFKTVLRGAGSYRHFIPSVVKHLASREEFVTTYTPYQSEFSQGVLQSIFEFQTMISNLMGMDASNASVYDGATAVAEAVNMTLDRKRVKALVAQTIHPETFETLTTYTTHLSTEVITIPSVNGCIDLEWLKANVDDTTACVVIQQPNYFGCLEDTDTIGAFLKEKGIQFIVSVNPMTLGLLKRPRDYHATIAVGEAQPFGLSTAFGGPYLGFMTTTDKMVRKLPGRIVGQTEDIDGKRAFALTLQAREQHIRREKSTSSICSNQAHCALTAAIYMSALGPQGLEEVASLSYSKAHYFQSKLEALGFTLKYDQEFFHEFVTKTPIKASLIETKCLEKNILAGLVLAEDEMMWCVTEVISDDTLDQVLDILAEVVS</sequence>
<dbReference type="RefSeq" id="WP_067633955.1">
    <property type="nucleotide sequence ID" value="NZ_CP013213.1"/>
</dbReference>
<name>A0A109UHJ2_9FIRM</name>
<dbReference type="Gene3D" id="3.90.1150.10">
    <property type="entry name" value="Aspartate Aminotransferase, domain 1"/>
    <property type="match status" value="1"/>
</dbReference>
<reference evidence="3 4" key="1">
    <citation type="submission" date="2015-10" db="EMBL/GenBank/DDBJ databases">
        <title>Erysipelothrix larvae sp. LV19 isolated from the larval gut of the rhinoceros beetle, Trypoxylus dichotomus.</title>
        <authorList>
            <person name="Lim S."/>
            <person name="Kim B.-C."/>
        </authorList>
    </citation>
    <scope>NUCLEOTIDE SEQUENCE [LARGE SCALE GENOMIC DNA]</scope>
    <source>
        <strain evidence="3 4">LV19</strain>
    </source>
</reference>
<dbReference type="EMBL" id="CP013213">
    <property type="protein sequence ID" value="AMC94337.1"/>
    <property type="molecule type" value="Genomic_DNA"/>
</dbReference>
<dbReference type="GO" id="GO:0009116">
    <property type="term" value="P:nucleoside metabolic process"/>
    <property type="evidence" value="ECO:0007669"/>
    <property type="project" value="InterPro"/>
</dbReference>
<proteinExistence type="predicted"/>
<dbReference type="OrthoDB" id="9771867at2"/>
<evidence type="ECO:0000259" key="2">
    <source>
        <dbReference type="Pfam" id="PF02347"/>
    </source>
</evidence>
<dbReference type="InterPro" id="IPR015422">
    <property type="entry name" value="PyrdxlP-dep_Trfase_small"/>
</dbReference>
<keyword evidence="1" id="KW-0560">Oxidoreductase</keyword>
<gene>
    <name evidence="3" type="ORF">AOC36_10240</name>
</gene>
<dbReference type="PANTHER" id="PTHR42806">
    <property type="entry name" value="GLYCINE CLEAVAGE SYSTEM P-PROTEIN"/>
    <property type="match status" value="1"/>
</dbReference>
<dbReference type="NCBIfam" id="NF001696">
    <property type="entry name" value="PRK00451.1"/>
    <property type="match status" value="1"/>
</dbReference>
<dbReference type="SUPFAM" id="SSF53383">
    <property type="entry name" value="PLP-dependent transferases"/>
    <property type="match status" value="1"/>
</dbReference>
<protein>
    <submittedName>
        <fullName evidence="3">Glycine dehydrogenase</fullName>
    </submittedName>
</protein>
<dbReference type="AlphaFoldDB" id="A0A109UHJ2"/>
<evidence type="ECO:0000313" key="3">
    <source>
        <dbReference type="EMBL" id="AMC94337.1"/>
    </source>
</evidence>
<dbReference type="Gene3D" id="3.40.640.10">
    <property type="entry name" value="Type I PLP-dependent aspartate aminotransferase-like (Major domain)"/>
    <property type="match status" value="1"/>
</dbReference>
<dbReference type="PIRSF" id="PIRSF006815">
    <property type="entry name" value="GcvPA"/>
    <property type="match status" value="1"/>
</dbReference>
<feature type="domain" description="Glycine cleavage system P-protein N-terminal" evidence="2">
    <location>
        <begin position="4"/>
        <end position="432"/>
    </location>
</feature>
<dbReference type="InterPro" id="IPR049315">
    <property type="entry name" value="GDC-P_N"/>
</dbReference>
<dbReference type="KEGG" id="erl:AOC36_10240"/>
<dbReference type="Proteomes" id="UP000063781">
    <property type="component" value="Chromosome"/>
</dbReference>
<evidence type="ECO:0000256" key="1">
    <source>
        <dbReference type="ARBA" id="ARBA00023002"/>
    </source>
</evidence>
<evidence type="ECO:0000313" key="4">
    <source>
        <dbReference type="Proteomes" id="UP000063781"/>
    </source>
</evidence>
<keyword evidence="4" id="KW-1185">Reference proteome</keyword>
<accession>A0A109UHJ2</accession>
<dbReference type="InterPro" id="IPR023010">
    <property type="entry name" value="GcvPA"/>
</dbReference>
<organism evidence="3 4">
    <name type="scientific">Erysipelothrix larvae</name>
    <dbReference type="NCBI Taxonomy" id="1514105"/>
    <lineage>
        <taxon>Bacteria</taxon>
        <taxon>Bacillati</taxon>
        <taxon>Bacillota</taxon>
        <taxon>Erysipelotrichia</taxon>
        <taxon>Erysipelotrichales</taxon>
        <taxon>Erysipelotrichaceae</taxon>
        <taxon>Erysipelothrix</taxon>
    </lineage>
</organism>
<dbReference type="GO" id="GO:0004375">
    <property type="term" value="F:glycine dehydrogenase (decarboxylating) activity"/>
    <property type="evidence" value="ECO:0007669"/>
    <property type="project" value="InterPro"/>
</dbReference>
<dbReference type="InterPro" id="IPR015421">
    <property type="entry name" value="PyrdxlP-dep_Trfase_major"/>
</dbReference>
<dbReference type="PANTHER" id="PTHR42806:SF1">
    <property type="entry name" value="GLYCINE DEHYDROGENASE (DECARBOXYLATING)"/>
    <property type="match status" value="1"/>
</dbReference>
<dbReference type="STRING" id="1514105.AOC36_10240"/>
<dbReference type="Pfam" id="PF02347">
    <property type="entry name" value="GDC-P"/>
    <property type="match status" value="1"/>
</dbReference>